<organism evidence="1 2">
    <name type="scientific">Solanum pinnatisectum</name>
    <name type="common">tansyleaf nightshade</name>
    <dbReference type="NCBI Taxonomy" id="50273"/>
    <lineage>
        <taxon>Eukaryota</taxon>
        <taxon>Viridiplantae</taxon>
        <taxon>Streptophyta</taxon>
        <taxon>Embryophyta</taxon>
        <taxon>Tracheophyta</taxon>
        <taxon>Spermatophyta</taxon>
        <taxon>Magnoliopsida</taxon>
        <taxon>eudicotyledons</taxon>
        <taxon>Gunneridae</taxon>
        <taxon>Pentapetalae</taxon>
        <taxon>asterids</taxon>
        <taxon>lamiids</taxon>
        <taxon>Solanales</taxon>
        <taxon>Solanaceae</taxon>
        <taxon>Solanoideae</taxon>
        <taxon>Solaneae</taxon>
        <taxon>Solanum</taxon>
    </lineage>
</organism>
<protein>
    <submittedName>
        <fullName evidence="1">Uncharacterized protein</fullName>
    </submittedName>
</protein>
<name>A0AAV9KT55_9SOLN</name>
<dbReference type="Proteomes" id="UP001311915">
    <property type="component" value="Unassembled WGS sequence"/>
</dbReference>
<dbReference type="AlphaFoldDB" id="A0AAV9KT55"/>
<proteinExistence type="predicted"/>
<dbReference type="EMBL" id="JAWPEI010000009">
    <property type="protein sequence ID" value="KAK4716519.1"/>
    <property type="molecule type" value="Genomic_DNA"/>
</dbReference>
<sequence length="90" mass="10242">MSHSNPTSSILNQNKLEGPNYVDLKGNLDIVLTSEGFKYVLVEEIPIKSTDATYEEIKAYDKWFKVDEMTRCYILVSKANVLQSVHDVCL</sequence>
<evidence type="ECO:0000313" key="1">
    <source>
        <dbReference type="EMBL" id="KAK4716519.1"/>
    </source>
</evidence>
<evidence type="ECO:0000313" key="2">
    <source>
        <dbReference type="Proteomes" id="UP001311915"/>
    </source>
</evidence>
<accession>A0AAV9KT55</accession>
<gene>
    <name evidence="1" type="ORF">R3W88_014857</name>
</gene>
<comment type="caution">
    <text evidence="1">The sequence shown here is derived from an EMBL/GenBank/DDBJ whole genome shotgun (WGS) entry which is preliminary data.</text>
</comment>
<keyword evidence="2" id="KW-1185">Reference proteome</keyword>
<reference evidence="1 2" key="1">
    <citation type="submission" date="2023-10" db="EMBL/GenBank/DDBJ databases">
        <title>Genome-Wide Identification Analysis in wild type Solanum Pinnatisectum Reveals Some Genes Defensing Phytophthora Infestans.</title>
        <authorList>
            <person name="Sun C."/>
        </authorList>
    </citation>
    <scope>NUCLEOTIDE SEQUENCE [LARGE SCALE GENOMIC DNA]</scope>
    <source>
        <strain evidence="1">LQN</strain>
        <tissue evidence="1">Leaf</tissue>
    </source>
</reference>